<dbReference type="HOGENOM" id="CLU_1023685_0_0_1"/>
<protein>
    <submittedName>
        <fullName evidence="2">Uncharacterized protein</fullName>
    </submittedName>
</protein>
<gene>
    <name evidence="2" type="ORF">JAAARDRAFT_670916</name>
</gene>
<evidence type="ECO:0000313" key="3">
    <source>
        <dbReference type="Proteomes" id="UP000027265"/>
    </source>
</evidence>
<feature type="region of interest" description="Disordered" evidence="1">
    <location>
        <begin position="260"/>
        <end position="283"/>
    </location>
</feature>
<feature type="compositionally biased region" description="Basic and acidic residues" evidence="1">
    <location>
        <begin position="152"/>
        <end position="170"/>
    </location>
</feature>
<dbReference type="AlphaFoldDB" id="A0A067PUM4"/>
<name>A0A067PUM4_9AGAM</name>
<proteinExistence type="predicted"/>
<dbReference type="OrthoDB" id="3265369at2759"/>
<reference evidence="3" key="1">
    <citation type="journal article" date="2014" name="Proc. Natl. Acad. Sci. U.S.A.">
        <title>Extensive sampling of basidiomycete genomes demonstrates inadequacy of the white-rot/brown-rot paradigm for wood decay fungi.</title>
        <authorList>
            <person name="Riley R."/>
            <person name="Salamov A.A."/>
            <person name="Brown D.W."/>
            <person name="Nagy L.G."/>
            <person name="Floudas D."/>
            <person name="Held B.W."/>
            <person name="Levasseur A."/>
            <person name="Lombard V."/>
            <person name="Morin E."/>
            <person name="Otillar R."/>
            <person name="Lindquist E.A."/>
            <person name="Sun H."/>
            <person name="LaButti K.M."/>
            <person name="Schmutz J."/>
            <person name="Jabbour D."/>
            <person name="Luo H."/>
            <person name="Baker S.E."/>
            <person name="Pisabarro A.G."/>
            <person name="Walton J.D."/>
            <person name="Blanchette R.A."/>
            <person name="Henrissat B."/>
            <person name="Martin F."/>
            <person name="Cullen D."/>
            <person name="Hibbett D.S."/>
            <person name="Grigoriev I.V."/>
        </authorList>
    </citation>
    <scope>NUCLEOTIDE SEQUENCE [LARGE SCALE GENOMIC DNA]</scope>
    <source>
        <strain evidence="3">MUCL 33604</strain>
    </source>
</reference>
<feature type="region of interest" description="Disordered" evidence="1">
    <location>
        <begin position="1"/>
        <end position="28"/>
    </location>
</feature>
<feature type="region of interest" description="Disordered" evidence="1">
    <location>
        <begin position="50"/>
        <end position="170"/>
    </location>
</feature>
<dbReference type="Proteomes" id="UP000027265">
    <property type="component" value="Unassembled WGS sequence"/>
</dbReference>
<feature type="region of interest" description="Disordered" evidence="1">
    <location>
        <begin position="223"/>
        <end position="242"/>
    </location>
</feature>
<keyword evidence="3" id="KW-1185">Reference proteome</keyword>
<dbReference type="InParanoid" id="A0A067PUM4"/>
<evidence type="ECO:0000313" key="2">
    <source>
        <dbReference type="EMBL" id="KDQ58523.1"/>
    </source>
</evidence>
<dbReference type="EMBL" id="KL197717">
    <property type="protein sequence ID" value="KDQ58523.1"/>
    <property type="molecule type" value="Genomic_DNA"/>
</dbReference>
<feature type="compositionally biased region" description="Low complexity" evidence="1">
    <location>
        <begin position="111"/>
        <end position="124"/>
    </location>
</feature>
<evidence type="ECO:0000256" key="1">
    <source>
        <dbReference type="SAM" id="MobiDB-lite"/>
    </source>
</evidence>
<sequence length="283" mass="30777">MSLRSFSVFQDEPTAPLEKPIPPPKTLPLSPSLTSINLATLTALATSVEKENLHPITGRRASTPSETCSKKRKTTVLATKVHVPPSSGKKLKDKDTSSSKPEPKKRRTATSSAPPSLAGSPPSSKVKVKATSSRKESKASGSGRRSKASSRRVVELPRVEEEVESEKEKDRLLQLDIDERCYDLTVLPLADVTPAYDQAFPTVSKFVKDKSAEPELRDYFSDTLSRSTSRRTTPVPSEECVALSTPERKSIYSTFTFTSPSKSGERFGRAMSAPPAIRAGGRS</sequence>
<organism evidence="2 3">
    <name type="scientific">Jaapia argillacea MUCL 33604</name>
    <dbReference type="NCBI Taxonomy" id="933084"/>
    <lineage>
        <taxon>Eukaryota</taxon>
        <taxon>Fungi</taxon>
        <taxon>Dikarya</taxon>
        <taxon>Basidiomycota</taxon>
        <taxon>Agaricomycotina</taxon>
        <taxon>Agaricomycetes</taxon>
        <taxon>Agaricomycetidae</taxon>
        <taxon>Jaapiales</taxon>
        <taxon>Jaapiaceae</taxon>
        <taxon>Jaapia</taxon>
    </lineage>
</organism>
<accession>A0A067PUM4</accession>